<reference evidence="3 4" key="1">
    <citation type="submission" date="2018-06" db="EMBL/GenBank/DDBJ databases">
        <title>Comparative genomics reveals the genomic features of Rhizophagus irregularis, R. cerebriforme, R. diaphanum and Gigaspora rosea, and their symbiotic lifestyle signature.</title>
        <authorList>
            <person name="Morin E."/>
            <person name="San Clemente H."/>
            <person name="Chen E.C.H."/>
            <person name="De La Providencia I."/>
            <person name="Hainaut M."/>
            <person name="Kuo A."/>
            <person name="Kohler A."/>
            <person name="Murat C."/>
            <person name="Tang N."/>
            <person name="Roy S."/>
            <person name="Loubradou J."/>
            <person name="Henrissat B."/>
            <person name="Grigoriev I.V."/>
            <person name="Corradi N."/>
            <person name="Roux C."/>
            <person name="Martin F.M."/>
        </authorList>
    </citation>
    <scope>NUCLEOTIDE SEQUENCE [LARGE SCALE GENOMIC DNA]</scope>
    <source>
        <strain evidence="3 4">DAOM 194757</strain>
    </source>
</reference>
<sequence length="94" mass="11383">MRICIFVTILFCLFIALFRNNAHTRTRKNNIDGNFVYARTRTYQRFLLKNKYRKASRIIFWRCIILISQQIVQYNNMGVAGSIFLIIFMYLQKF</sequence>
<keyword evidence="1" id="KW-0472">Membrane</keyword>
<dbReference type="AlphaFoldDB" id="A0A397VQT8"/>
<accession>A0A397VQT8</accession>
<proteinExistence type="predicted"/>
<name>A0A397VQT8_9GLOM</name>
<evidence type="ECO:0000256" key="2">
    <source>
        <dbReference type="SAM" id="SignalP"/>
    </source>
</evidence>
<dbReference type="Proteomes" id="UP000266673">
    <property type="component" value="Unassembled WGS sequence"/>
</dbReference>
<feature type="signal peptide" evidence="2">
    <location>
        <begin position="1"/>
        <end position="24"/>
    </location>
</feature>
<keyword evidence="1" id="KW-0812">Transmembrane</keyword>
<feature type="chain" id="PRO_5017468440" evidence="2">
    <location>
        <begin position="25"/>
        <end position="94"/>
    </location>
</feature>
<dbReference type="EMBL" id="QKWP01000222">
    <property type="protein sequence ID" value="RIB24308.1"/>
    <property type="molecule type" value="Genomic_DNA"/>
</dbReference>
<evidence type="ECO:0000313" key="3">
    <source>
        <dbReference type="EMBL" id="RIB24308.1"/>
    </source>
</evidence>
<keyword evidence="4" id="KW-1185">Reference proteome</keyword>
<keyword evidence="1" id="KW-1133">Transmembrane helix</keyword>
<comment type="caution">
    <text evidence="3">The sequence shown here is derived from an EMBL/GenBank/DDBJ whole genome shotgun (WGS) entry which is preliminary data.</text>
</comment>
<protein>
    <submittedName>
        <fullName evidence="3">Uncharacterized protein</fullName>
    </submittedName>
</protein>
<evidence type="ECO:0000256" key="1">
    <source>
        <dbReference type="SAM" id="Phobius"/>
    </source>
</evidence>
<feature type="transmembrane region" description="Helical" evidence="1">
    <location>
        <begin position="71"/>
        <end position="91"/>
    </location>
</feature>
<keyword evidence="2" id="KW-0732">Signal</keyword>
<evidence type="ECO:0000313" key="4">
    <source>
        <dbReference type="Proteomes" id="UP000266673"/>
    </source>
</evidence>
<organism evidence="3 4">
    <name type="scientific">Gigaspora rosea</name>
    <dbReference type="NCBI Taxonomy" id="44941"/>
    <lineage>
        <taxon>Eukaryota</taxon>
        <taxon>Fungi</taxon>
        <taxon>Fungi incertae sedis</taxon>
        <taxon>Mucoromycota</taxon>
        <taxon>Glomeromycotina</taxon>
        <taxon>Glomeromycetes</taxon>
        <taxon>Diversisporales</taxon>
        <taxon>Gigasporaceae</taxon>
        <taxon>Gigaspora</taxon>
    </lineage>
</organism>
<gene>
    <name evidence="3" type="ORF">C2G38_2070314</name>
</gene>